<dbReference type="PRINTS" id="PR00131">
    <property type="entry name" value="GLHYDRLASE1"/>
</dbReference>
<dbReference type="InterPro" id="IPR001360">
    <property type="entry name" value="Glyco_hydro_1"/>
</dbReference>
<keyword evidence="2 6" id="KW-0378">Hydrolase</keyword>
<dbReference type="Gene3D" id="3.20.20.80">
    <property type="entry name" value="Glycosidases"/>
    <property type="match status" value="1"/>
</dbReference>
<evidence type="ECO:0000313" key="7">
    <source>
        <dbReference type="EMBL" id="ADZ85601.1"/>
    </source>
</evidence>
<dbReference type="InterPro" id="IPR017853">
    <property type="entry name" value="GH"/>
</dbReference>
<comment type="similarity">
    <text evidence="1 5">Belongs to the glycosyl hydrolase 1 family.</text>
</comment>
<dbReference type="NCBIfam" id="NF007158">
    <property type="entry name" value="PRK09593.1"/>
    <property type="match status" value="1"/>
</dbReference>
<evidence type="ECO:0000256" key="4">
    <source>
        <dbReference type="PROSITE-ProRule" id="PRU10055"/>
    </source>
</evidence>
<proteinExistence type="inferred from homology"/>
<dbReference type="FunFam" id="3.20.20.80:FF:000004">
    <property type="entry name" value="Beta-glucosidase 6-phospho-beta-glucosidase"/>
    <property type="match status" value="1"/>
</dbReference>
<accession>F2JK86</accession>
<dbReference type="NCBIfam" id="NF007154">
    <property type="entry name" value="PRK09589.1"/>
    <property type="match status" value="1"/>
</dbReference>
<dbReference type="EC" id="3.2.1.86" evidence="7"/>
<dbReference type="SUPFAM" id="SSF51445">
    <property type="entry name" value="(Trans)glycosidases"/>
    <property type="match status" value="1"/>
</dbReference>
<organism evidence="7 8">
    <name type="scientific">Cellulosilyticum lentocellum (strain ATCC 49066 / DSM 5427 / NCIMB 11756 / RHM5)</name>
    <name type="common">Clostridium lentocellum</name>
    <dbReference type="NCBI Taxonomy" id="642492"/>
    <lineage>
        <taxon>Bacteria</taxon>
        <taxon>Bacillati</taxon>
        <taxon>Bacillota</taxon>
        <taxon>Clostridia</taxon>
        <taxon>Lachnospirales</taxon>
        <taxon>Cellulosilyticaceae</taxon>
        <taxon>Cellulosilyticum</taxon>
    </lineage>
</organism>
<evidence type="ECO:0000256" key="3">
    <source>
        <dbReference type="ARBA" id="ARBA00023295"/>
    </source>
</evidence>
<dbReference type="eggNOG" id="COG2723">
    <property type="taxonomic scope" value="Bacteria"/>
</dbReference>
<dbReference type="Proteomes" id="UP000008467">
    <property type="component" value="Chromosome"/>
</dbReference>
<dbReference type="HOGENOM" id="CLU_001859_0_2_9"/>
<gene>
    <name evidence="7" type="ordered locus">Clole_3922</name>
</gene>
<evidence type="ECO:0000256" key="6">
    <source>
        <dbReference type="RuleBase" id="RU004468"/>
    </source>
</evidence>
<dbReference type="GO" id="GO:0016052">
    <property type="term" value="P:carbohydrate catabolic process"/>
    <property type="evidence" value="ECO:0007669"/>
    <property type="project" value="TreeGrafter"/>
</dbReference>
<dbReference type="InterPro" id="IPR018120">
    <property type="entry name" value="Glyco_hydro_1_AS"/>
</dbReference>
<dbReference type="InterPro" id="IPR033132">
    <property type="entry name" value="GH_1_N_CS"/>
</dbReference>
<dbReference type="NCBIfam" id="NF007356">
    <property type="entry name" value="PRK09852.1"/>
    <property type="match status" value="1"/>
</dbReference>
<dbReference type="EMBL" id="CP002582">
    <property type="protein sequence ID" value="ADZ85601.1"/>
    <property type="molecule type" value="Genomic_DNA"/>
</dbReference>
<sequence>MVASPFGKEGQKMSGLRKDFLWGGATAANQCEGGYLSGGKGLGTVDVIPHGEYRKAIMKGEMHYKDLPEDAYYPSHEAIDMYGNYKEDIALFAEMGFKCYRFSFAWSRIFPTGKELEPNEEGLKFYEDFIDELLKYNIEPVVTICHFDLPLTLVEEYGSWRSRQVIDAYVRYCEAIFKRFNGKVKYWMTFNEINMLMHLPFMGAGIMFEEGDNKLQVQYQAAHNELVASALATKLAHDINPENKVGCMLAAGDYYPYSCKPEDVFAALGKDRENYFFIDVQSRGEYPNYAKKFLEHNNIQIEMGQEDEKILRENTVDFIAFSYYSSRVVSADPTVGEPKLGNAFAGIKNPHLPESEWGWQIDPLGLRITMNTLYDRYQKPLFIVENGLGAVDTLKEDGTVDDDYRIAYLEAHIKAMIEAVEEDGVDLLGYTPWGCIDLVSASTGEMKKRYGFIYVDKDNAGNGDLKRYKKKSFYWYKKIIENNGL</sequence>
<dbReference type="AlphaFoldDB" id="F2JK86"/>
<protein>
    <submittedName>
        <fullName evidence="7">6-phospho-beta-glucosidase</fullName>
        <ecNumber evidence="7">3.2.1.86</ecNumber>
    </submittedName>
</protein>
<feature type="active site" description="Nucleophile" evidence="4">
    <location>
        <position position="385"/>
    </location>
</feature>
<evidence type="ECO:0000256" key="2">
    <source>
        <dbReference type="ARBA" id="ARBA00022801"/>
    </source>
</evidence>
<dbReference type="PROSITE" id="PS00653">
    <property type="entry name" value="GLYCOSYL_HYDROL_F1_2"/>
    <property type="match status" value="1"/>
</dbReference>
<dbReference type="GO" id="GO:0008706">
    <property type="term" value="F:6-phospho-beta-glucosidase activity"/>
    <property type="evidence" value="ECO:0007669"/>
    <property type="project" value="UniProtKB-EC"/>
</dbReference>
<dbReference type="Pfam" id="PF00232">
    <property type="entry name" value="Glyco_hydro_1"/>
    <property type="match status" value="1"/>
</dbReference>
<name>F2JK86_CELLD</name>
<keyword evidence="8" id="KW-1185">Reference proteome</keyword>
<dbReference type="GO" id="GO:0005829">
    <property type="term" value="C:cytosol"/>
    <property type="evidence" value="ECO:0007669"/>
    <property type="project" value="TreeGrafter"/>
</dbReference>
<evidence type="ECO:0000256" key="5">
    <source>
        <dbReference type="RuleBase" id="RU003690"/>
    </source>
</evidence>
<dbReference type="PANTHER" id="PTHR10353:SF296">
    <property type="entry name" value="6-PHOSPHO-BETA-GLUCOSIDASE"/>
    <property type="match status" value="1"/>
</dbReference>
<dbReference type="PROSITE" id="PS00572">
    <property type="entry name" value="GLYCOSYL_HYDROL_F1_1"/>
    <property type="match status" value="1"/>
</dbReference>
<dbReference type="STRING" id="642492.Clole_3922"/>
<dbReference type="KEGG" id="cle:Clole_3922"/>
<evidence type="ECO:0000313" key="8">
    <source>
        <dbReference type="Proteomes" id="UP000008467"/>
    </source>
</evidence>
<dbReference type="PANTHER" id="PTHR10353">
    <property type="entry name" value="GLYCOSYL HYDROLASE"/>
    <property type="match status" value="1"/>
</dbReference>
<keyword evidence="3 6" id="KW-0326">Glycosidase</keyword>
<evidence type="ECO:0000256" key="1">
    <source>
        <dbReference type="ARBA" id="ARBA00010838"/>
    </source>
</evidence>
<reference evidence="7 8" key="1">
    <citation type="journal article" date="2011" name="J. Bacteriol.">
        <title>Complete genome sequence of the cellulose-degrading bacterium Cellulosilyticum lentocellum.</title>
        <authorList>
            <consortium name="US DOE Joint Genome Institute"/>
            <person name="Miller D.A."/>
            <person name="Suen G."/>
            <person name="Bruce D."/>
            <person name="Copeland A."/>
            <person name="Cheng J.F."/>
            <person name="Detter C."/>
            <person name="Goodwin L.A."/>
            <person name="Han C.S."/>
            <person name="Hauser L.J."/>
            <person name="Land M.L."/>
            <person name="Lapidus A."/>
            <person name="Lucas S."/>
            <person name="Meincke L."/>
            <person name="Pitluck S."/>
            <person name="Tapia R."/>
            <person name="Teshima H."/>
            <person name="Woyke T."/>
            <person name="Fox B.G."/>
            <person name="Angert E.R."/>
            <person name="Currie C.R."/>
        </authorList>
    </citation>
    <scope>NUCLEOTIDE SEQUENCE [LARGE SCALE GENOMIC DNA]</scope>
    <source>
        <strain evidence="8">ATCC 49066 / DSM 5427 / NCIMB 11756 / RHM5</strain>
    </source>
</reference>